<gene>
    <name evidence="11 13" type="primary">mtgA</name>
    <name evidence="13" type="ORF">ACFOPH_15345</name>
</gene>
<evidence type="ECO:0000256" key="1">
    <source>
        <dbReference type="ARBA" id="ARBA00022475"/>
    </source>
</evidence>
<dbReference type="Proteomes" id="UP001595665">
    <property type="component" value="Unassembled WGS sequence"/>
</dbReference>
<evidence type="ECO:0000256" key="11">
    <source>
        <dbReference type="HAMAP-Rule" id="MF_00766"/>
    </source>
</evidence>
<organism evidence="13 14">
    <name type="scientific">Massilia haematophila</name>
    <dbReference type="NCBI Taxonomy" id="457923"/>
    <lineage>
        <taxon>Bacteria</taxon>
        <taxon>Pseudomonadati</taxon>
        <taxon>Pseudomonadota</taxon>
        <taxon>Betaproteobacteria</taxon>
        <taxon>Burkholderiales</taxon>
        <taxon>Oxalobacteraceae</taxon>
        <taxon>Telluria group</taxon>
        <taxon>Massilia</taxon>
    </lineage>
</organism>
<dbReference type="InterPro" id="IPR001264">
    <property type="entry name" value="Glyco_trans_51"/>
</dbReference>
<evidence type="ECO:0000256" key="5">
    <source>
        <dbReference type="ARBA" id="ARBA00022692"/>
    </source>
</evidence>
<dbReference type="Pfam" id="PF00912">
    <property type="entry name" value="Transgly"/>
    <property type="match status" value="1"/>
</dbReference>
<dbReference type="NCBIfam" id="TIGR02070">
    <property type="entry name" value="mono_pep_trsgly"/>
    <property type="match status" value="1"/>
</dbReference>
<dbReference type="RefSeq" id="WP_379736212.1">
    <property type="nucleotide sequence ID" value="NZ_JBHRVV010000001.1"/>
</dbReference>
<evidence type="ECO:0000256" key="7">
    <source>
        <dbReference type="ARBA" id="ARBA00022984"/>
    </source>
</evidence>
<keyword evidence="1 11" id="KW-1003">Cell membrane</keyword>
<dbReference type="SUPFAM" id="SSF53955">
    <property type="entry name" value="Lysozyme-like"/>
    <property type="match status" value="1"/>
</dbReference>
<evidence type="ECO:0000256" key="10">
    <source>
        <dbReference type="ARBA" id="ARBA00023316"/>
    </source>
</evidence>
<keyword evidence="6 11" id="KW-0133">Cell shape</keyword>
<feature type="transmembrane region" description="Helical" evidence="11">
    <location>
        <begin position="20"/>
        <end position="47"/>
    </location>
</feature>
<keyword evidence="14" id="KW-1185">Reference proteome</keyword>
<evidence type="ECO:0000313" key="13">
    <source>
        <dbReference type="EMBL" id="MFC3459609.1"/>
    </source>
</evidence>
<dbReference type="HAMAP" id="MF_00766">
    <property type="entry name" value="PGT_MtgA"/>
    <property type="match status" value="1"/>
</dbReference>
<comment type="caution">
    <text evidence="13">The sequence shown here is derived from an EMBL/GenBank/DDBJ whole genome shotgun (WGS) entry which is preliminary data.</text>
</comment>
<evidence type="ECO:0000313" key="14">
    <source>
        <dbReference type="Proteomes" id="UP001595665"/>
    </source>
</evidence>
<dbReference type="InterPro" id="IPR036950">
    <property type="entry name" value="PBP_transglycosylase"/>
</dbReference>
<evidence type="ECO:0000256" key="4">
    <source>
        <dbReference type="ARBA" id="ARBA00022679"/>
    </source>
</evidence>
<comment type="catalytic activity">
    <reaction evidence="11">
        <text>[GlcNAc-(1-&gt;4)-Mur2Ac(oyl-L-Ala-gamma-D-Glu-L-Lys-D-Ala-D-Ala)](n)-di-trans,octa-cis-undecaprenyl diphosphate + beta-D-GlcNAc-(1-&gt;4)-Mur2Ac(oyl-L-Ala-gamma-D-Glu-L-Lys-D-Ala-D-Ala)-di-trans,octa-cis-undecaprenyl diphosphate = [GlcNAc-(1-&gt;4)-Mur2Ac(oyl-L-Ala-gamma-D-Glu-L-Lys-D-Ala-D-Ala)](n+1)-di-trans,octa-cis-undecaprenyl diphosphate + di-trans,octa-cis-undecaprenyl diphosphate + H(+)</text>
        <dbReference type="Rhea" id="RHEA:23708"/>
        <dbReference type="Rhea" id="RHEA-COMP:9602"/>
        <dbReference type="Rhea" id="RHEA-COMP:9603"/>
        <dbReference type="ChEBI" id="CHEBI:15378"/>
        <dbReference type="ChEBI" id="CHEBI:58405"/>
        <dbReference type="ChEBI" id="CHEBI:60033"/>
        <dbReference type="ChEBI" id="CHEBI:78435"/>
        <dbReference type="EC" id="2.4.99.28"/>
    </reaction>
</comment>
<keyword evidence="8 11" id="KW-1133">Transmembrane helix</keyword>
<comment type="subcellular location">
    <subcellularLocation>
        <location evidence="11">Cell inner membrane</location>
        <topology evidence="11">Single-pass membrane protein</topology>
    </subcellularLocation>
</comment>
<keyword evidence="10 11" id="KW-0961">Cell wall biogenesis/degradation</keyword>
<sequence>MAKKGNAGGVRGASGRRRWIKWIFLGPILAVLLIQLYFFVQVCWFVYFNPGSTSFMRQQLSELREANPNARLKHEWVPYERISDNLKRAVVASEDANFADHPGVDFDALERAYERNNRRHKVVGGGSTITQQLAKNLFLSGSRSYLRKGQEMIIAFMLESVMSKRRILEVYLNVVEFGRGVFGAEAAARYYFRTSAAKLAPNQAARLAVMLPNPRYYDRNRSTNYLIKRTNLIQRRMRAAELP</sequence>
<comment type="function">
    <text evidence="11">Peptidoglycan polymerase that catalyzes glycan chain elongation from lipid-linked precursors.</text>
</comment>
<dbReference type="InterPro" id="IPR023346">
    <property type="entry name" value="Lysozyme-like_dom_sf"/>
</dbReference>
<accession>A0ABV7PKF0</accession>
<dbReference type="InterPro" id="IPR011812">
    <property type="entry name" value="Pep_trsgly"/>
</dbReference>
<dbReference type="PANTHER" id="PTHR30400">
    <property type="entry name" value="MONOFUNCTIONAL BIOSYNTHETIC PEPTIDOGLYCAN TRANSGLYCOSYLASE"/>
    <property type="match status" value="1"/>
</dbReference>
<keyword evidence="3 11" id="KW-0328">Glycosyltransferase</keyword>
<keyword evidence="2 11" id="KW-0997">Cell inner membrane</keyword>
<keyword evidence="9 11" id="KW-0472">Membrane</keyword>
<keyword evidence="4 11" id="KW-0808">Transferase</keyword>
<reference evidence="14" key="1">
    <citation type="journal article" date="2019" name="Int. J. Syst. Evol. Microbiol.">
        <title>The Global Catalogue of Microorganisms (GCM) 10K type strain sequencing project: providing services to taxonomists for standard genome sequencing and annotation.</title>
        <authorList>
            <consortium name="The Broad Institute Genomics Platform"/>
            <consortium name="The Broad Institute Genome Sequencing Center for Infectious Disease"/>
            <person name="Wu L."/>
            <person name="Ma J."/>
        </authorList>
    </citation>
    <scope>NUCLEOTIDE SEQUENCE [LARGE SCALE GENOMIC DNA]</scope>
    <source>
        <strain evidence="14">CCM 7480</strain>
    </source>
</reference>
<keyword evidence="5 11" id="KW-0812">Transmembrane</keyword>
<comment type="similarity">
    <text evidence="11">Belongs to the glycosyltransferase 51 family.</text>
</comment>
<proteinExistence type="inferred from homology"/>
<dbReference type="PANTHER" id="PTHR30400:SF0">
    <property type="entry name" value="BIOSYNTHETIC PEPTIDOGLYCAN TRANSGLYCOSYLASE"/>
    <property type="match status" value="1"/>
</dbReference>
<evidence type="ECO:0000256" key="9">
    <source>
        <dbReference type="ARBA" id="ARBA00023136"/>
    </source>
</evidence>
<dbReference type="EC" id="2.4.99.28" evidence="11"/>
<evidence type="ECO:0000256" key="3">
    <source>
        <dbReference type="ARBA" id="ARBA00022676"/>
    </source>
</evidence>
<evidence type="ECO:0000256" key="8">
    <source>
        <dbReference type="ARBA" id="ARBA00022989"/>
    </source>
</evidence>
<dbReference type="Gene3D" id="1.10.3810.10">
    <property type="entry name" value="Biosynthetic peptidoglycan transglycosylase-like"/>
    <property type="match status" value="1"/>
</dbReference>
<evidence type="ECO:0000256" key="6">
    <source>
        <dbReference type="ARBA" id="ARBA00022960"/>
    </source>
</evidence>
<name>A0ABV7PKF0_9BURK</name>
<dbReference type="EMBL" id="JBHRVV010000001">
    <property type="protein sequence ID" value="MFC3459609.1"/>
    <property type="molecule type" value="Genomic_DNA"/>
</dbReference>
<evidence type="ECO:0000256" key="2">
    <source>
        <dbReference type="ARBA" id="ARBA00022519"/>
    </source>
</evidence>
<feature type="domain" description="Glycosyl transferase family 51" evidence="12">
    <location>
        <begin position="70"/>
        <end position="237"/>
    </location>
</feature>
<evidence type="ECO:0000259" key="12">
    <source>
        <dbReference type="Pfam" id="PF00912"/>
    </source>
</evidence>
<protein>
    <recommendedName>
        <fullName evidence="11">Biosynthetic peptidoglycan transglycosylase</fullName>
        <ecNumber evidence="11">2.4.99.28</ecNumber>
    </recommendedName>
    <alternativeName>
        <fullName evidence="11">Glycan polymerase</fullName>
    </alternativeName>
    <alternativeName>
        <fullName evidence="11">Peptidoglycan glycosyltransferase MtgA</fullName>
        <shortName evidence="11">PGT</shortName>
    </alternativeName>
</protein>
<keyword evidence="7 11" id="KW-0573">Peptidoglycan synthesis</keyword>
<comment type="pathway">
    <text evidence="11">Cell wall biogenesis; peptidoglycan biosynthesis.</text>
</comment>